<reference evidence="2 3" key="1">
    <citation type="journal article" date="2011" name="J. Bacteriol.">
        <title>Complete genome sequence of the polycyclic aromatic hydrocarbon-degrading bacterium Alteromonas sp. strain SN2.</title>
        <authorList>
            <person name="Jin H.M."/>
            <person name="Jeong H."/>
            <person name="Moon E.J."/>
            <person name="Math R.K."/>
            <person name="Lee K."/>
            <person name="Kim H.J."/>
            <person name="Jeon C.O."/>
            <person name="Oh T.K."/>
            <person name="Kim J.F."/>
        </authorList>
    </citation>
    <scope>NUCLEOTIDE SEQUENCE [LARGE SCALE GENOMIC DNA]</scope>
    <source>
        <strain evidence="3">JCM 17741 / KACC 18427 / KCTC 11700BP / SN2</strain>
    </source>
</reference>
<accession>F5Z6X5</accession>
<dbReference type="EMBL" id="CP002339">
    <property type="protein sequence ID" value="AEF05638.1"/>
    <property type="molecule type" value="Genomic_DNA"/>
</dbReference>
<name>F5Z6X5_ALTNA</name>
<dbReference type="RefSeq" id="WP_013786545.1">
    <property type="nucleotide sequence ID" value="NC_015554.1"/>
</dbReference>
<organism evidence="2 3">
    <name type="scientific">Alteromonas naphthalenivorans</name>
    <dbReference type="NCBI Taxonomy" id="715451"/>
    <lineage>
        <taxon>Bacteria</taxon>
        <taxon>Pseudomonadati</taxon>
        <taxon>Pseudomonadota</taxon>
        <taxon>Gammaproteobacteria</taxon>
        <taxon>Alteromonadales</taxon>
        <taxon>Alteromonadaceae</taxon>
        <taxon>Alteromonas/Salinimonas group</taxon>
        <taxon>Alteromonas</taxon>
    </lineage>
</organism>
<feature type="coiled-coil region" evidence="1">
    <location>
        <begin position="1"/>
        <end position="32"/>
    </location>
</feature>
<dbReference type="Proteomes" id="UP000000683">
    <property type="component" value="Chromosome"/>
</dbReference>
<proteinExistence type="predicted"/>
<sequence>MSDLALELEKLIEEKKQQSNDVRQQLDFLKKAQDSGLIKKPEFNLASVVNVATAM</sequence>
<dbReference type="KEGG" id="alt:ambt_20735"/>
<dbReference type="HOGENOM" id="CLU_3021664_0_0_6"/>
<keyword evidence="3" id="KW-1185">Reference proteome</keyword>
<dbReference type="AlphaFoldDB" id="F5Z6X5"/>
<keyword evidence="1" id="KW-0175">Coiled coil</keyword>
<gene>
    <name evidence="2" type="ordered locus">ambt_20735</name>
</gene>
<protein>
    <submittedName>
        <fullName evidence="2">Uncharacterized protein</fullName>
    </submittedName>
</protein>
<evidence type="ECO:0000313" key="3">
    <source>
        <dbReference type="Proteomes" id="UP000000683"/>
    </source>
</evidence>
<evidence type="ECO:0000313" key="2">
    <source>
        <dbReference type="EMBL" id="AEF05638.1"/>
    </source>
</evidence>
<evidence type="ECO:0000256" key="1">
    <source>
        <dbReference type="SAM" id="Coils"/>
    </source>
</evidence>